<dbReference type="PANTHER" id="PTHR33353">
    <property type="entry name" value="PUTATIVE (AFU_ORTHOLOGUE AFUA_1G12560)-RELATED"/>
    <property type="match status" value="1"/>
</dbReference>
<dbReference type="EMBL" id="JBANMG010000001">
    <property type="protein sequence ID" value="KAK6958404.1"/>
    <property type="molecule type" value="Genomic_DNA"/>
</dbReference>
<dbReference type="GO" id="GO:0005576">
    <property type="term" value="C:extracellular region"/>
    <property type="evidence" value="ECO:0007669"/>
    <property type="project" value="UniProtKB-SubCell"/>
</dbReference>
<comment type="caution">
    <text evidence="17">The sequence shown here is derived from an EMBL/GenBank/DDBJ whole genome shotgun (WGS) entry which is preliminary data.</text>
</comment>
<dbReference type="Proteomes" id="UP001369815">
    <property type="component" value="Unassembled WGS sequence"/>
</dbReference>
<keyword evidence="8" id="KW-0186">Copper</keyword>
<keyword evidence="18" id="KW-1185">Reference proteome</keyword>
<evidence type="ECO:0000256" key="4">
    <source>
        <dbReference type="ARBA" id="ARBA00022723"/>
    </source>
</evidence>
<evidence type="ECO:0000256" key="12">
    <source>
        <dbReference type="ARBA" id="ARBA00023326"/>
    </source>
</evidence>
<keyword evidence="10" id="KW-1015">Disulfide bond</keyword>
<sequence>MTSLLTQTLPPHSRYIAHCTDNDCSKFKGDQGNVWVKIDQLSFNYSADPQWPSDFLNTKLGGKWTVTIPPALAPGEYLVRHEILALHVAIQPMGAQFYPNCAQIRITEGGTTGLPAGVALPGAYDPNDEEGVSNLT</sequence>
<evidence type="ECO:0000256" key="8">
    <source>
        <dbReference type="ARBA" id="ARBA00023008"/>
    </source>
</evidence>
<evidence type="ECO:0000256" key="3">
    <source>
        <dbReference type="ARBA" id="ARBA00022525"/>
    </source>
</evidence>
<evidence type="ECO:0000256" key="2">
    <source>
        <dbReference type="ARBA" id="ARBA00004613"/>
    </source>
</evidence>
<dbReference type="Gene3D" id="2.70.50.70">
    <property type="match status" value="1"/>
</dbReference>
<evidence type="ECO:0000313" key="17">
    <source>
        <dbReference type="EMBL" id="KAK6958404.1"/>
    </source>
</evidence>
<organism evidence="17 18">
    <name type="scientific">Daldinia eschscholtzii</name>
    <dbReference type="NCBI Taxonomy" id="292717"/>
    <lineage>
        <taxon>Eukaryota</taxon>
        <taxon>Fungi</taxon>
        <taxon>Dikarya</taxon>
        <taxon>Ascomycota</taxon>
        <taxon>Pezizomycotina</taxon>
        <taxon>Sordariomycetes</taxon>
        <taxon>Xylariomycetidae</taxon>
        <taxon>Xylariales</taxon>
        <taxon>Hypoxylaceae</taxon>
        <taxon>Daldinia</taxon>
    </lineage>
</organism>
<evidence type="ECO:0000256" key="7">
    <source>
        <dbReference type="ARBA" id="ARBA00023002"/>
    </source>
</evidence>
<evidence type="ECO:0000256" key="15">
    <source>
        <dbReference type="ARBA" id="ARBA00047174"/>
    </source>
</evidence>
<gene>
    <name evidence="17" type="ORF">Daesc_001203</name>
</gene>
<evidence type="ECO:0000256" key="14">
    <source>
        <dbReference type="ARBA" id="ARBA00045077"/>
    </source>
</evidence>
<dbReference type="PANTHER" id="PTHR33353:SF10">
    <property type="entry name" value="ENDO-BETA-1,4-GLUCANASE D"/>
    <property type="match status" value="1"/>
</dbReference>
<feature type="domain" description="Auxiliary Activity family 9 catalytic" evidence="16">
    <location>
        <begin position="11"/>
        <end position="133"/>
    </location>
</feature>
<keyword evidence="3" id="KW-0964">Secreted</keyword>
<protein>
    <recommendedName>
        <fullName evidence="15">lytic cellulose monooxygenase (C4-dehydrogenating)</fullName>
        <ecNumber evidence="15">1.14.99.56</ecNumber>
    </recommendedName>
</protein>
<dbReference type="Pfam" id="PF03443">
    <property type="entry name" value="AA9"/>
    <property type="match status" value="1"/>
</dbReference>
<keyword evidence="9" id="KW-0503">Monooxygenase</keyword>
<evidence type="ECO:0000256" key="5">
    <source>
        <dbReference type="ARBA" id="ARBA00022729"/>
    </source>
</evidence>
<comment type="subcellular location">
    <subcellularLocation>
        <location evidence="2">Secreted</location>
    </subcellularLocation>
</comment>
<keyword evidence="4" id="KW-0479">Metal-binding</keyword>
<dbReference type="GO" id="GO:0004497">
    <property type="term" value="F:monooxygenase activity"/>
    <property type="evidence" value="ECO:0007669"/>
    <property type="project" value="UniProtKB-KW"/>
</dbReference>
<dbReference type="InterPro" id="IPR005103">
    <property type="entry name" value="AA9_LPMO"/>
</dbReference>
<dbReference type="EC" id="1.14.99.56" evidence="15"/>
<evidence type="ECO:0000259" key="16">
    <source>
        <dbReference type="Pfam" id="PF03443"/>
    </source>
</evidence>
<reference evidence="17 18" key="1">
    <citation type="journal article" date="2024" name="Front Chem Biol">
        <title>Unveiling the potential of Daldinia eschscholtzii MFLUCC 19-0629 through bioactivity and bioinformatics studies for enhanced sustainable agriculture production.</title>
        <authorList>
            <person name="Brooks S."/>
            <person name="Weaver J.A."/>
            <person name="Klomchit A."/>
            <person name="Alharthi S.A."/>
            <person name="Onlamun T."/>
            <person name="Nurani R."/>
            <person name="Vong T.K."/>
            <person name="Alberti F."/>
            <person name="Greco C."/>
        </authorList>
    </citation>
    <scope>NUCLEOTIDE SEQUENCE [LARGE SCALE GENOMIC DNA]</scope>
    <source>
        <strain evidence="17">MFLUCC 19-0629</strain>
    </source>
</reference>
<comment type="cofactor">
    <cofactor evidence="1">
        <name>Cu(2+)</name>
        <dbReference type="ChEBI" id="CHEBI:29036"/>
    </cofactor>
</comment>
<evidence type="ECO:0000313" key="18">
    <source>
        <dbReference type="Proteomes" id="UP001369815"/>
    </source>
</evidence>
<accession>A0AAX6N0X6</accession>
<dbReference type="GO" id="GO:0030245">
    <property type="term" value="P:cellulose catabolic process"/>
    <property type="evidence" value="ECO:0007669"/>
    <property type="project" value="UniProtKB-KW"/>
</dbReference>
<keyword evidence="6" id="KW-0136">Cellulose degradation</keyword>
<evidence type="ECO:0000256" key="13">
    <source>
        <dbReference type="ARBA" id="ARBA00044502"/>
    </source>
</evidence>
<dbReference type="InterPro" id="IPR049892">
    <property type="entry name" value="AA9"/>
</dbReference>
<keyword evidence="5" id="KW-0732">Signal</keyword>
<evidence type="ECO:0000256" key="10">
    <source>
        <dbReference type="ARBA" id="ARBA00023157"/>
    </source>
</evidence>
<dbReference type="AlphaFoldDB" id="A0AAX6N0X6"/>
<dbReference type="GO" id="GO:0046872">
    <property type="term" value="F:metal ion binding"/>
    <property type="evidence" value="ECO:0007669"/>
    <property type="project" value="UniProtKB-KW"/>
</dbReference>
<keyword evidence="7" id="KW-0560">Oxidoreductase</keyword>
<evidence type="ECO:0000256" key="11">
    <source>
        <dbReference type="ARBA" id="ARBA00023277"/>
    </source>
</evidence>
<evidence type="ECO:0000256" key="9">
    <source>
        <dbReference type="ARBA" id="ARBA00023033"/>
    </source>
</evidence>
<name>A0AAX6N0X6_9PEZI</name>
<comment type="catalytic activity">
    <reaction evidence="14">
        <text>[(1-&gt;4)-beta-D-glucosyl]n+m + reduced acceptor + O2 = 4-dehydro-beta-D-glucosyl-[(1-&gt;4)-beta-D-glucosyl]n-1 + [(1-&gt;4)-beta-D-glucosyl]m + acceptor + H2O.</text>
        <dbReference type="EC" id="1.14.99.56"/>
    </reaction>
</comment>
<keyword evidence="11" id="KW-0119">Carbohydrate metabolism</keyword>
<evidence type="ECO:0000256" key="6">
    <source>
        <dbReference type="ARBA" id="ARBA00023001"/>
    </source>
</evidence>
<proteinExistence type="inferred from homology"/>
<keyword evidence="12" id="KW-0624">Polysaccharide degradation</keyword>
<comment type="similarity">
    <text evidence="13">Belongs to the polysaccharide monooxygenase AA9 family.</text>
</comment>
<evidence type="ECO:0000256" key="1">
    <source>
        <dbReference type="ARBA" id="ARBA00001973"/>
    </source>
</evidence>